<gene>
    <name evidence="1" type="ORF">HMPREF0623_0434</name>
</gene>
<proteinExistence type="predicted"/>
<dbReference type="Proteomes" id="UP000004470">
    <property type="component" value="Unassembled WGS sequence"/>
</dbReference>
<name>E0NDR2_PEDAC</name>
<evidence type="ECO:0000313" key="1">
    <source>
        <dbReference type="EMBL" id="EFL96383.1"/>
    </source>
</evidence>
<dbReference type="AlphaFoldDB" id="E0NDR2"/>
<protein>
    <submittedName>
        <fullName evidence="1">Uncharacterized protein</fullName>
    </submittedName>
</protein>
<dbReference type="EMBL" id="AEEG01000002">
    <property type="protein sequence ID" value="EFL96383.1"/>
    <property type="molecule type" value="Genomic_DNA"/>
</dbReference>
<comment type="caution">
    <text evidence="1">The sequence shown here is derived from an EMBL/GenBank/DDBJ whole genome shotgun (WGS) entry which is preliminary data.</text>
</comment>
<accession>E0NDR2</accession>
<evidence type="ECO:0000313" key="2">
    <source>
        <dbReference type="Proteomes" id="UP000004470"/>
    </source>
</evidence>
<reference evidence="1" key="1">
    <citation type="submission" date="2010-07" db="EMBL/GenBank/DDBJ databases">
        <authorList>
            <person name="Muzny D."/>
            <person name="Qin X."/>
            <person name="Deng J."/>
            <person name="Jiang H."/>
            <person name="Liu Y."/>
            <person name="Qu J."/>
            <person name="Song X.-Z."/>
            <person name="Zhang L."/>
            <person name="Thornton R."/>
            <person name="Coyle M."/>
            <person name="Francisco L."/>
            <person name="Jackson L."/>
            <person name="Javaid M."/>
            <person name="Korchina V."/>
            <person name="Kovar C."/>
            <person name="Mata R."/>
            <person name="Mathew T."/>
            <person name="Ngo R."/>
            <person name="Nguyen L."/>
            <person name="Nguyen N."/>
            <person name="Okwuonu G."/>
            <person name="Ongeri F."/>
            <person name="Pham C."/>
            <person name="Simmons D."/>
            <person name="Wilczek-Boney K."/>
            <person name="Hale W."/>
            <person name="Jakkamsetti A."/>
            <person name="Pham P."/>
            <person name="Ruth R."/>
            <person name="San Lucas F."/>
            <person name="Warren J."/>
            <person name="Zhang J."/>
            <person name="Zhao Z."/>
            <person name="Zhou C."/>
            <person name="Zhu D."/>
            <person name="Lee S."/>
            <person name="Bess C."/>
            <person name="Blankenburg K."/>
            <person name="Forbes L."/>
            <person name="Fu Q."/>
            <person name="Gubbala S."/>
            <person name="Hirani K."/>
            <person name="Jayaseelan J.C."/>
            <person name="Lara F."/>
            <person name="Munidasa M."/>
            <person name="Palculict T."/>
            <person name="Patil S."/>
            <person name="Pu L.-L."/>
            <person name="Saada N."/>
            <person name="Tang L."/>
            <person name="Weissenberger G."/>
            <person name="Zhu Y."/>
            <person name="Hemphill L."/>
            <person name="Shang Y."/>
            <person name="Youmans B."/>
            <person name="Ayvaz T."/>
            <person name="Ross M."/>
            <person name="Santibanez J."/>
            <person name="Aqrawi P."/>
            <person name="Gross S."/>
            <person name="Joshi V."/>
            <person name="Fowler G."/>
            <person name="Nazareth L."/>
            <person name="Reid J."/>
            <person name="Worley K."/>
            <person name="Petrosino J."/>
            <person name="Highlander S."/>
            <person name="Gibbs R."/>
        </authorList>
    </citation>
    <scope>NUCLEOTIDE SEQUENCE [LARGE SCALE GENOMIC DNA]</scope>
    <source>
        <strain evidence="1">DSM 20284</strain>
    </source>
</reference>
<sequence length="56" mass="6507">MKLDFSWKNCIMNLDIFIFKIDGNAAKCISYSFVVLEGSNDNEEIVHNKESVRHQD</sequence>
<dbReference type="HOGENOM" id="CLU_3010206_0_0_9"/>
<keyword evidence="2" id="KW-1185">Reference proteome</keyword>
<organism evidence="1 2">
    <name type="scientific">Pediococcus acidilactici DSM 20284</name>
    <dbReference type="NCBI Taxonomy" id="862514"/>
    <lineage>
        <taxon>Bacteria</taxon>
        <taxon>Bacillati</taxon>
        <taxon>Bacillota</taxon>
        <taxon>Bacilli</taxon>
        <taxon>Lactobacillales</taxon>
        <taxon>Lactobacillaceae</taxon>
        <taxon>Pediococcus</taxon>
        <taxon>Pediococcus acidilactici group</taxon>
    </lineage>
</organism>